<gene>
    <name evidence="2" type="ORF">BTMF_LOCUS3398</name>
</gene>
<evidence type="ECO:0000313" key="3">
    <source>
        <dbReference type="Proteomes" id="UP000280834"/>
    </source>
</evidence>
<keyword evidence="3" id="KW-1185">Reference proteome</keyword>
<evidence type="ECO:0000313" key="4">
    <source>
        <dbReference type="WBParaSite" id="BTMF_0000409101-mRNA-1"/>
    </source>
</evidence>
<dbReference type="WBParaSite" id="BTMF_0000409101-mRNA-1">
    <property type="protein sequence ID" value="BTMF_0000409101-mRNA-1"/>
    <property type="gene ID" value="BTMF_0000409101"/>
</dbReference>
<name>A0A0R3QCL1_9BILA</name>
<feature type="region of interest" description="Disordered" evidence="1">
    <location>
        <begin position="273"/>
        <end position="292"/>
    </location>
</feature>
<dbReference type="EMBL" id="UZAG01003054">
    <property type="protein sequence ID" value="VDO14704.1"/>
    <property type="molecule type" value="Genomic_DNA"/>
</dbReference>
<protein>
    <submittedName>
        <fullName evidence="4">DH domain-containing protein</fullName>
    </submittedName>
</protein>
<reference evidence="2 3" key="2">
    <citation type="submission" date="2018-11" db="EMBL/GenBank/DDBJ databases">
        <authorList>
            <consortium name="Pathogen Informatics"/>
        </authorList>
    </citation>
    <scope>NUCLEOTIDE SEQUENCE [LARGE SCALE GENOMIC DNA]</scope>
</reference>
<sequence length="292" mass="33299">MLNIEPVFNDALTSILDGGEHLEAAPLAATVYLMQRDVINQYRYALEHYLTVDLTASFLQNSSLGTPLQKWAKFTNDDFRLLSFHLQNLVRYTARLLCETLSAKHDAEREFEKSKATSSKYISLLVKLTRLETSIGLRVEERNSLKVSSLESDDVLMDIGAREETYSWEDPLERQELLRKLRMRQHAGSSMARMQSSRHLMAFIRRIASSAPGQDVFTGRIRSSASASPFEVQNIVPRPRRIALGSPDRKGLRIPDRRHVVQRIDPAQLRATVPNERRPIESGGELARLRQE</sequence>
<dbReference type="AlphaFoldDB" id="A0A0R3QCL1"/>
<dbReference type="Proteomes" id="UP000280834">
    <property type="component" value="Unassembled WGS sequence"/>
</dbReference>
<organism evidence="4">
    <name type="scientific">Brugia timori</name>
    <dbReference type="NCBI Taxonomy" id="42155"/>
    <lineage>
        <taxon>Eukaryota</taxon>
        <taxon>Metazoa</taxon>
        <taxon>Ecdysozoa</taxon>
        <taxon>Nematoda</taxon>
        <taxon>Chromadorea</taxon>
        <taxon>Rhabditida</taxon>
        <taxon>Spirurina</taxon>
        <taxon>Spiruromorpha</taxon>
        <taxon>Filarioidea</taxon>
        <taxon>Onchocercidae</taxon>
        <taxon>Brugia</taxon>
    </lineage>
</organism>
<evidence type="ECO:0000313" key="2">
    <source>
        <dbReference type="EMBL" id="VDO14704.1"/>
    </source>
</evidence>
<reference evidence="4" key="1">
    <citation type="submission" date="2017-02" db="UniProtKB">
        <authorList>
            <consortium name="WormBaseParasite"/>
        </authorList>
    </citation>
    <scope>IDENTIFICATION</scope>
</reference>
<proteinExistence type="predicted"/>
<accession>A0A0R3QCL1</accession>
<evidence type="ECO:0000256" key="1">
    <source>
        <dbReference type="SAM" id="MobiDB-lite"/>
    </source>
</evidence>